<keyword evidence="5" id="KW-0472">Membrane</keyword>
<dbReference type="PROSITE" id="PS50892">
    <property type="entry name" value="V_SNARE"/>
    <property type="match status" value="1"/>
</dbReference>
<dbReference type="PROSITE" id="PS50859">
    <property type="entry name" value="LONGIN"/>
    <property type="match status" value="1"/>
</dbReference>
<dbReference type="OMA" id="VRHFGFF"/>
<dbReference type="SMART" id="SM01270">
    <property type="entry name" value="Longin"/>
    <property type="match status" value="1"/>
</dbReference>
<evidence type="ECO:0000256" key="6">
    <source>
        <dbReference type="ARBA" id="ARBA00023139"/>
    </source>
</evidence>
<evidence type="ECO:0000313" key="12">
    <source>
        <dbReference type="EMBL" id="EJK75727.1"/>
    </source>
</evidence>
<evidence type="ECO:0000256" key="3">
    <source>
        <dbReference type="ARBA" id="ARBA00022475"/>
    </source>
</evidence>
<feature type="domain" description="V-SNARE coiled-coil homology" evidence="11">
    <location>
        <begin position="225"/>
        <end position="285"/>
    </location>
</feature>
<keyword evidence="9" id="KW-0175">Coiled coil</keyword>
<sequence length="285" mass="31416">MLGLGFITSLALLKPPKKYSVKTVLKERRRDHLRPKLKIIDLAVDSRLVPAGFLPAAARAAPAAWMSPTTASDNGSSALVESYASMKVVGITILRTGGNDDPVPVGMACDLSSYGFFQRQGVKEMLTFFSKTFTKRTEPGQRQSISHESYVIHCYVRSDGLAGQVITDAEYPARVAFVLLTALLDEFTTQMGDSWKTMDMSVESSPFPVLEDYLVKYQDPASADKVTKIQNDLDETTNILHKTIDSVLERGVKLDSLVEKSDDLSRQSKAFYKQAKKTNSCCVVS</sequence>
<dbReference type="InterPro" id="IPR045848">
    <property type="entry name" value="R-SNARE_YKT6"/>
</dbReference>
<dbReference type="PROSITE" id="PS00417">
    <property type="entry name" value="SYNAPTOBREVIN"/>
    <property type="match status" value="1"/>
</dbReference>
<evidence type="ECO:0008006" key="14">
    <source>
        <dbReference type="Google" id="ProtNLM"/>
    </source>
</evidence>
<dbReference type="InterPro" id="IPR011012">
    <property type="entry name" value="Longin-like_dom_sf"/>
</dbReference>
<protein>
    <recommendedName>
        <fullName evidence="14">V-SNARE coiled-coil homology domain-containing protein</fullName>
    </recommendedName>
</protein>
<dbReference type="CDD" id="cd15867">
    <property type="entry name" value="R-SNARE_YKT6"/>
    <property type="match status" value="1"/>
</dbReference>
<keyword evidence="4" id="KW-0488">Methylation</keyword>
<keyword evidence="3" id="KW-1003">Cell membrane</keyword>
<dbReference type="EMBL" id="AGNL01002760">
    <property type="protein sequence ID" value="EJK75727.1"/>
    <property type="molecule type" value="Genomic_DNA"/>
</dbReference>
<dbReference type="Gene3D" id="1.20.5.110">
    <property type="match status" value="1"/>
</dbReference>
<name>K0TQA9_THAOC</name>
<comment type="subcellular location">
    <subcellularLocation>
        <location evidence="1">Cell membrane</location>
        <topology evidence="1">Lipid-anchor</topology>
        <orientation evidence="1">Cytoplasmic side</orientation>
    </subcellularLocation>
</comment>
<keyword evidence="13" id="KW-1185">Reference proteome</keyword>
<dbReference type="SUPFAM" id="SSF64356">
    <property type="entry name" value="SNARE-like"/>
    <property type="match status" value="1"/>
</dbReference>
<dbReference type="GO" id="GO:0006888">
    <property type="term" value="P:endoplasmic reticulum to Golgi vesicle-mediated transport"/>
    <property type="evidence" value="ECO:0007669"/>
    <property type="project" value="TreeGrafter"/>
</dbReference>
<dbReference type="PRINTS" id="PR00219">
    <property type="entry name" value="SYNAPTOBREVN"/>
</dbReference>
<evidence type="ECO:0000259" key="10">
    <source>
        <dbReference type="PROSITE" id="PS50859"/>
    </source>
</evidence>
<evidence type="ECO:0000256" key="4">
    <source>
        <dbReference type="ARBA" id="ARBA00022481"/>
    </source>
</evidence>
<dbReference type="Proteomes" id="UP000266841">
    <property type="component" value="Unassembled WGS sequence"/>
</dbReference>
<dbReference type="PANTHER" id="PTHR45806">
    <property type="entry name" value="SYNAPTOBREVIN HOMOLOG YKT6"/>
    <property type="match status" value="1"/>
</dbReference>
<dbReference type="GO" id="GO:0005484">
    <property type="term" value="F:SNAP receptor activity"/>
    <property type="evidence" value="ECO:0007669"/>
    <property type="project" value="TreeGrafter"/>
</dbReference>
<evidence type="ECO:0000256" key="1">
    <source>
        <dbReference type="ARBA" id="ARBA00004342"/>
    </source>
</evidence>
<keyword evidence="8" id="KW-0636">Prenylation</keyword>
<evidence type="ECO:0000256" key="9">
    <source>
        <dbReference type="PROSITE-ProRule" id="PRU00290"/>
    </source>
</evidence>
<dbReference type="InterPro" id="IPR042855">
    <property type="entry name" value="V_SNARE_CC"/>
</dbReference>
<proteinExistence type="inferred from homology"/>
<dbReference type="AlphaFoldDB" id="K0TQA9"/>
<comment type="similarity">
    <text evidence="2">Belongs to the synaptobrevin family.</text>
</comment>
<reference evidence="12 13" key="1">
    <citation type="journal article" date="2012" name="Genome Biol.">
        <title>Genome and low-iron response of an oceanic diatom adapted to chronic iron limitation.</title>
        <authorList>
            <person name="Lommer M."/>
            <person name="Specht M."/>
            <person name="Roy A.S."/>
            <person name="Kraemer L."/>
            <person name="Andreson R."/>
            <person name="Gutowska M.A."/>
            <person name="Wolf J."/>
            <person name="Bergner S.V."/>
            <person name="Schilhabel M.B."/>
            <person name="Klostermeier U.C."/>
            <person name="Beiko R.G."/>
            <person name="Rosenstiel P."/>
            <person name="Hippler M."/>
            <person name="Laroche J."/>
        </authorList>
    </citation>
    <scope>NUCLEOTIDE SEQUENCE [LARGE SCALE GENOMIC DNA]</scope>
    <source>
        <strain evidence="12 13">CCMP1005</strain>
    </source>
</reference>
<dbReference type="SUPFAM" id="SSF58038">
    <property type="entry name" value="SNARE fusion complex"/>
    <property type="match status" value="1"/>
</dbReference>
<organism evidence="12 13">
    <name type="scientific">Thalassiosira oceanica</name>
    <name type="common">Marine diatom</name>
    <dbReference type="NCBI Taxonomy" id="159749"/>
    <lineage>
        <taxon>Eukaryota</taxon>
        <taxon>Sar</taxon>
        <taxon>Stramenopiles</taxon>
        <taxon>Ochrophyta</taxon>
        <taxon>Bacillariophyta</taxon>
        <taxon>Coscinodiscophyceae</taxon>
        <taxon>Thalassiosirophycidae</taxon>
        <taxon>Thalassiosirales</taxon>
        <taxon>Thalassiosiraceae</taxon>
        <taxon>Thalassiosira</taxon>
    </lineage>
</organism>
<evidence type="ECO:0000256" key="7">
    <source>
        <dbReference type="ARBA" id="ARBA00023288"/>
    </source>
</evidence>
<comment type="caution">
    <text evidence="12">The sequence shown here is derived from an EMBL/GenBank/DDBJ whole genome shotgun (WGS) entry which is preliminary data.</text>
</comment>
<dbReference type="InterPro" id="IPR001388">
    <property type="entry name" value="Synaptobrevin-like"/>
</dbReference>
<evidence type="ECO:0000313" key="13">
    <source>
        <dbReference type="Proteomes" id="UP000266841"/>
    </source>
</evidence>
<dbReference type="Pfam" id="PF13774">
    <property type="entry name" value="Longin"/>
    <property type="match status" value="1"/>
</dbReference>
<dbReference type="InterPro" id="IPR010908">
    <property type="entry name" value="Longin_dom"/>
</dbReference>
<dbReference type="eggNOG" id="KOG0861">
    <property type="taxonomic scope" value="Eukaryota"/>
</dbReference>
<dbReference type="CDD" id="cd14824">
    <property type="entry name" value="Longin"/>
    <property type="match status" value="1"/>
</dbReference>
<feature type="domain" description="Longin" evidence="10">
    <location>
        <begin position="92"/>
        <end position="211"/>
    </location>
</feature>
<evidence type="ECO:0000256" key="8">
    <source>
        <dbReference type="ARBA" id="ARBA00023289"/>
    </source>
</evidence>
<dbReference type="GO" id="GO:0005794">
    <property type="term" value="C:Golgi apparatus"/>
    <property type="evidence" value="ECO:0007669"/>
    <property type="project" value="TreeGrafter"/>
</dbReference>
<dbReference type="GO" id="GO:0005886">
    <property type="term" value="C:plasma membrane"/>
    <property type="evidence" value="ECO:0007669"/>
    <property type="project" value="UniProtKB-SubCell"/>
</dbReference>
<evidence type="ECO:0000259" key="11">
    <source>
        <dbReference type="PROSITE" id="PS50892"/>
    </source>
</evidence>
<dbReference type="PANTHER" id="PTHR45806:SF1">
    <property type="entry name" value="SYNAPTOBREVIN HOMOLOG YKT6"/>
    <property type="match status" value="1"/>
</dbReference>
<gene>
    <name evidence="12" type="ORF">THAOC_02543</name>
</gene>
<evidence type="ECO:0000256" key="5">
    <source>
        <dbReference type="ARBA" id="ARBA00023136"/>
    </source>
</evidence>
<dbReference type="Gene3D" id="3.30.450.50">
    <property type="entry name" value="Longin domain"/>
    <property type="match status" value="1"/>
</dbReference>
<dbReference type="OrthoDB" id="27923at2759"/>
<accession>K0TQA9</accession>
<keyword evidence="6" id="KW-0564">Palmitate</keyword>
<keyword evidence="7" id="KW-0449">Lipoprotein</keyword>
<evidence type="ECO:0000256" key="2">
    <source>
        <dbReference type="ARBA" id="ARBA00008025"/>
    </source>
</evidence>
<dbReference type="Pfam" id="PF00957">
    <property type="entry name" value="Synaptobrevin"/>
    <property type="match status" value="1"/>
</dbReference>